<proteinExistence type="predicted"/>
<dbReference type="EMBL" id="MDCJ01000002">
    <property type="protein sequence ID" value="ODS10337.1"/>
    <property type="molecule type" value="Genomic_DNA"/>
</dbReference>
<dbReference type="RefSeq" id="WP_276326011.1">
    <property type="nucleotide sequence ID" value="NZ_CP134277.1"/>
</dbReference>
<evidence type="ECO:0000313" key="4">
    <source>
        <dbReference type="EMBL" id="ODS12593.1"/>
    </source>
</evidence>
<evidence type="ECO:0000313" key="2">
    <source>
        <dbReference type="EMBL" id="ODS05204.1"/>
    </source>
</evidence>
<dbReference type="Proteomes" id="UP000095131">
    <property type="component" value="Unassembled WGS sequence"/>
</dbReference>
<organism evidence="4 5">
    <name type="scientific">Vibrio scophthalmi</name>
    <dbReference type="NCBI Taxonomy" id="45658"/>
    <lineage>
        <taxon>Bacteria</taxon>
        <taxon>Pseudomonadati</taxon>
        <taxon>Pseudomonadota</taxon>
        <taxon>Gammaproteobacteria</taxon>
        <taxon>Vibrionales</taxon>
        <taxon>Vibrionaceae</taxon>
        <taxon>Vibrio</taxon>
    </lineage>
</organism>
<protein>
    <submittedName>
        <fullName evidence="4">Uncharacterized protein</fullName>
    </submittedName>
</protein>
<dbReference type="EMBL" id="MDCJ01000007">
    <property type="protein sequence ID" value="ODS05204.1"/>
    <property type="molecule type" value="Genomic_DNA"/>
</dbReference>
<gene>
    <name evidence="3" type="ORF">VSF3289_00592</name>
    <name evidence="4" type="ORF">VSF3289_02918</name>
    <name evidence="2" type="ORF">VSF3289_04345</name>
</gene>
<evidence type="ECO:0000256" key="1">
    <source>
        <dbReference type="SAM" id="MobiDB-lite"/>
    </source>
</evidence>
<evidence type="ECO:0000313" key="3">
    <source>
        <dbReference type="EMBL" id="ODS10337.1"/>
    </source>
</evidence>
<dbReference type="PATRIC" id="fig|45658.8.peg.2889"/>
<name>A0A1E3WS79_9VIBR</name>
<comment type="caution">
    <text evidence="4">The sequence shown here is derived from an EMBL/GenBank/DDBJ whole genome shotgun (WGS) entry which is preliminary data.</text>
</comment>
<accession>A0A1E3WS79</accession>
<sequence length="40" mass="4407">MAKVGLKANGTLKKGYRFKKGGGVVKAKNTTTKRKTKKRK</sequence>
<dbReference type="EMBL" id="MDCJ01000002">
    <property type="protein sequence ID" value="ODS12593.1"/>
    <property type="molecule type" value="Genomic_DNA"/>
</dbReference>
<feature type="region of interest" description="Disordered" evidence="1">
    <location>
        <begin position="20"/>
        <end position="40"/>
    </location>
</feature>
<dbReference type="AlphaFoldDB" id="A0A1E3WS79"/>
<reference evidence="4 5" key="1">
    <citation type="submission" date="2016-08" db="EMBL/GenBank/DDBJ databases">
        <title>Genome sequencing of Vibrio scophthalmi strain FP3289, an isolated from Paralichthys olivaceus.</title>
        <authorList>
            <person name="Han H.-J."/>
        </authorList>
    </citation>
    <scope>NUCLEOTIDE SEQUENCE [LARGE SCALE GENOMIC DNA]</scope>
    <source>
        <strain evidence="4 5">FP3289</strain>
    </source>
</reference>
<evidence type="ECO:0000313" key="5">
    <source>
        <dbReference type="Proteomes" id="UP000095131"/>
    </source>
</evidence>
<feature type="compositionally biased region" description="Basic residues" evidence="1">
    <location>
        <begin position="31"/>
        <end position="40"/>
    </location>
</feature>